<keyword evidence="2" id="KW-1185">Reference proteome</keyword>
<proteinExistence type="predicted"/>
<dbReference type="Proteomes" id="UP000007812">
    <property type="component" value="Chromosome"/>
</dbReference>
<dbReference type="KEGG" id="mcn:Mcup_1064"/>
<organism evidence="1 2">
    <name type="scientific">Metallosphaera cuprina (strain Ar-4)</name>
    <dbReference type="NCBI Taxonomy" id="1006006"/>
    <lineage>
        <taxon>Archaea</taxon>
        <taxon>Thermoproteota</taxon>
        <taxon>Thermoprotei</taxon>
        <taxon>Sulfolobales</taxon>
        <taxon>Sulfolobaceae</taxon>
        <taxon>Metallosphaera</taxon>
    </lineage>
</organism>
<protein>
    <submittedName>
        <fullName evidence="1">Uncharacterized protein</fullName>
    </submittedName>
</protein>
<name>F4G2X1_METCR</name>
<evidence type="ECO:0000313" key="2">
    <source>
        <dbReference type="Proteomes" id="UP000007812"/>
    </source>
</evidence>
<dbReference type="EMBL" id="CP002656">
    <property type="protein sequence ID" value="AEB95169.1"/>
    <property type="molecule type" value="Genomic_DNA"/>
</dbReference>
<accession>F4G2X1</accession>
<gene>
    <name evidence="1" type="ordered locus">Mcup_1064</name>
</gene>
<dbReference type="AlphaFoldDB" id="F4G2X1"/>
<sequence length="38" mass="4388">MAPIDRTEVNGTTREMRTSATRVKPFIRSLILVKDRDL</sequence>
<evidence type="ECO:0000313" key="1">
    <source>
        <dbReference type="EMBL" id="AEB95169.1"/>
    </source>
</evidence>
<dbReference type="HOGENOM" id="CLU_3322922_0_0_2"/>
<reference evidence="1 2" key="1">
    <citation type="journal article" date="2011" name="J. Bacteriol.">
        <title>Complete genome sequence of Metallosphaera cuprina, a metal sulfide-oxidizing archaeon from a hot spring.</title>
        <authorList>
            <person name="Liu L.J."/>
            <person name="You X.Y."/>
            <person name="Zheng H."/>
            <person name="Wang S."/>
            <person name="Jiang C.Y."/>
            <person name="Liu S.J."/>
        </authorList>
    </citation>
    <scope>NUCLEOTIDE SEQUENCE [LARGE SCALE GENOMIC DNA]</scope>
    <source>
        <strain evidence="1 2">Ar-4</strain>
    </source>
</reference>